<reference evidence="7" key="1">
    <citation type="submission" date="2023-03" db="EMBL/GenBank/DDBJ databases">
        <title>Amycolatopsis taiwanensis NBRC 103393.</title>
        <authorList>
            <person name="Ichikawa N."/>
            <person name="Sato H."/>
            <person name="Tonouchi N."/>
        </authorList>
    </citation>
    <scope>NUCLEOTIDE SEQUENCE</scope>
    <source>
        <strain evidence="7">NBRC 103393</strain>
    </source>
</reference>
<proteinExistence type="inferred from homology"/>
<dbReference type="PROSITE" id="PS50975">
    <property type="entry name" value="ATP_GRASP"/>
    <property type="match status" value="1"/>
</dbReference>
<dbReference type="InterPro" id="IPR043938">
    <property type="entry name" value="Ligase_CoA_dom"/>
</dbReference>
<feature type="domain" description="ATP-grasp" evidence="6">
    <location>
        <begin position="501"/>
        <end position="537"/>
    </location>
</feature>
<dbReference type="GO" id="GO:0046872">
    <property type="term" value="F:metal ion binding"/>
    <property type="evidence" value="ECO:0007669"/>
    <property type="project" value="InterPro"/>
</dbReference>
<evidence type="ECO:0000259" key="6">
    <source>
        <dbReference type="PROSITE" id="PS50975"/>
    </source>
</evidence>
<sequence length="713" mass="76469">MNSPTDITPATRRTALRELDLDRFFHPETVAVIGASDTPDRPTTLNWRRIRDWANRVGSRIHPVNPKKEMVDGLPCFPSILDVPGEVDLVVILIGDAMGVLPQVISSGARYAVMFAGGFAETGAEGARRQAELEDLLAAGQLRLLGPNTNLNAFEEFRDDLPGRPIALITQSGHQGRPVFQGQEIGIRFSHWAPTGNEADLEVADFVRYFADLEETGAIAAYVEGFRDGRTFQLAADHAARKGVPLVMVKVGRTAIGRSWAKSHTGHLAGSDAIVSAVMRQYGVIRVDGLDELLDTAAMLARAKPPTARGVCVYSISGGTSAHMADLATAAGLELPELTEDTQRALREWIPDYLRVSNPVDNGGHPTGDWRGRKILDALVADPGIGALVVPITGAFPPMSDYFVRDLVAVAETTDKPVCVVWGSPVGTEGAYRDVLLRSGIPVFRTFGNCITAVHAYFQHHEFMREYQSPWDRVELRPSPVAPKARELIAGGSVLAEHDAKSLLAAYDIPVSRDVLATSASDAVAAADSIGYPVVLKVASAAIAHKSDLGLVRIGVGSATQVRETYAELVDRASAAVDPALIDGVLVCEQLTGGVETVAGIATDELFGPAVMFGIGGLAVEVYRDVTFRVPPFDRAEALRMIREIKAFPLLRGHRGQPAADLDALADVLMKVQRIALDLPGELTELDINPLLALPGRAVALDAFAAGRTKEQP</sequence>
<gene>
    <name evidence="7" type="ORF">Atai01_71250</name>
</gene>
<dbReference type="Gene3D" id="3.30.470.20">
    <property type="entry name" value="ATP-grasp fold, B domain"/>
    <property type="match status" value="1"/>
</dbReference>
<dbReference type="InterPro" id="IPR003781">
    <property type="entry name" value="CoA-bd"/>
</dbReference>
<dbReference type="Gene3D" id="3.40.50.261">
    <property type="entry name" value="Succinyl-CoA synthetase domains"/>
    <property type="match status" value="2"/>
</dbReference>
<evidence type="ECO:0000256" key="3">
    <source>
        <dbReference type="ARBA" id="ARBA00022840"/>
    </source>
</evidence>
<name>A0A9W6VLG7_9PSEU</name>
<accession>A0A9W6VLG7</accession>
<dbReference type="Pfam" id="PF13607">
    <property type="entry name" value="Succ_CoA_lig"/>
    <property type="match status" value="1"/>
</dbReference>
<dbReference type="SUPFAM" id="SSF51735">
    <property type="entry name" value="NAD(P)-binding Rossmann-fold domains"/>
    <property type="match status" value="1"/>
</dbReference>
<dbReference type="Pfam" id="PF13549">
    <property type="entry name" value="ATP-grasp_5"/>
    <property type="match status" value="1"/>
</dbReference>
<dbReference type="SMART" id="SM00881">
    <property type="entry name" value="CoA_binding"/>
    <property type="match status" value="1"/>
</dbReference>
<evidence type="ECO:0000256" key="1">
    <source>
        <dbReference type="ARBA" id="ARBA00022598"/>
    </source>
</evidence>
<dbReference type="SUPFAM" id="SSF56059">
    <property type="entry name" value="Glutathione synthetase ATP-binding domain-like"/>
    <property type="match status" value="1"/>
</dbReference>
<evidence type="ECO:0000256" key="4">
    <source>
        <dbReference type="ARBA" id="ARBA00060888"/>
    </source>
</evidence>
<evidence type="ECO:0000256" key="5">
    <source>
        <dbReference type="PROSITE-ProRule" id="PRU00409"/>
    </source>
</evidence>
<keyword evidence="3 5" id="KW-0067">ATP-binding</keyword>
<dbReference type="AlphaFoldDB" id="A0A9W6VLG7"/>
<evidence type="ECO:0000256" key="2">
    <source>
        <dbReference type="ARBA" id="ARBA00022741"/>
    </source>
</evidence>
<dbReference type="InterPro" id="IPR011761">
    <property type="entry name" value="ATP-grasp"/>
</dbReference>
<evidence type="ECO:0000313" key="8">
    <source>
        <dbReference type="Proteomes" id="UP001165136"/>
    </source>
</evidence>
<organism evidence="7 8">
    <name type="scientific">Amycolatopsis taiwanensis</name>
    <dbReference type="NCBI Taxonomy" id="342230"/>
    <lineage>
        <taxon>Bacteria</taxon>
        <taxon>Bacillati</taxon>
        <taxon>Actinomycetota</taxon>
        <taxon>Actinomycetes</taxon>
        <taxon>Pseudonocardiales</taxon>
        <taxon>Pseudonocardiaceae</taxon>
        <taxon>Amycolatopsis</taxon>
    </lineage>
</organism>
<dbReference type="InterPro" id="IPR036291">
    <property type="entry name" value="NAD(P)-bd_dom_sf"/>
</dbReference>
<dbReference type="Gene3D" id="3.40.50.720">
    <property type="entry name" value="NAD(P)-binding Rossmann-like Domain"/>
    <property type="match status" value="1"/>
</dbReference>
<keyword evidence="8" id="KW-1185">Reference proteome</keyword>
<protein>
    <submittedName>
        <fullName evidence="7">CoA-binding protein</fullName>
    </submittedName>
</protein>
<dbReference type="Pfam" id="PF19045">
    <property type="entry name" value="Ligase_CoA_2"/>
    <property type="match status" value="1"/>
</dbReference>
<dbReference type="Proteomes" id="UP001165136">
    <property type="component" value="Unassembled WGS sequence"/>
</dbReference>
<dbReference type="InterPro" id="IPR016102">
    <property type="entry name" value="Succinyl-CoA_synth-like"/>
</dbReference>
<dbReference type="SUPFAM" id="SSF52210">
    <property type="entry name" value="Succinyl-CoA synthetase domains"/>
    <property type="match status" value="2"/>
</dbReference>
<keyword evidence="1" id="KW-0436">Ligase</keyword>
<dbReference type="InterPro" id="IPR051538">
    <property type="entry name" value="Acyl-CoA_Synth/Transferase"/>
</dbReference>
<comment type="similarity">
    <text evidence="4">In the N-terminal section; belongs to the acetate CoA ligase alpha subunit family.</text>
</comment>
<dbReference type="PANTHER" id="PTHR43334:SF1">
    <property type="entry name" value="3-HYDROXYPROPIONATE--COA LIGASE [ADP-FORMING]"/>
    <property type="match status" value="1"/>
</dbReference>
<evidence type="ECO:0000313" key="7">
    <source>
        <dbReference type="EMBL" id="GLY70506.1"/>
    </source>
</evidence>
<keyword evidence="2 5" id="KW-0547">Nucleotide-binding</keyword>
<dbReference type="Pfam" id="PF13380">
    <property type="entry name" value="CoA_binding_2"/>
    <property type="match status" value="1"/>
</dbReference>
<dbReference type="RefSeq" id="WP_052371963.1">
    <property type="nucleotide sequence ID" value="NZ_BSTI01000023.1"/>
</dbReference>
<dbReference type="GO" id="GO:0043758">
    <property type="term" value="F:acetate-CoA ligase (ADP-forming) activity"/>
    <property type="evidence" value="ECO:0007669"/>
    <property type="project" value="InterPro"/>
</dbReference>
<dbReference type="PANTHER" id="PTHR43334">
    <property type="entry name" value="ACETATE--COA LIGASE [ADP-FORMING]"/>
    <property type="match status" value="1"/>
</dbReference>
<dbReference type="GO" id="GO:0005524">
    <property type="term" value="F:ATP binding"/>
    <property type="evidence" value="ECO:0007669"/>
    <property type="project" value="UniProtKB-UniRule"/>
</dbReference>
<comment type="caution">
    <text evidence="7">The sequence shown here is derived from an EMBL/GenBank/DDBJ whole genome shotgun (WGS) entry which is preliminary data.</text>
</comment>
<dbReference type="InterPro" id="IPR032875">
    <property type="entry name" value="Succ_CoA_lig_flav_dom"/>
</dbReference>
<dbReference type="FunFam" id="3.30.1490.20:FF:000020">
    <property type="entry name" value="Protein lysine acetyltransferase"/>
    <property type="match status" value="1"/>
</dbReference>
<dbReference type="EMBL" id="BSTI01000023">
    <property type="protein sequence ID" value="GLY70506.1"/>
    <property type="molecule type" value="Genomic_DNA"/>
</dbReference>
<dbReference type="Gene3D" id="3.30.1490.20">
    <property type="entry name" value="ATP-grasp fold, A domain"/>
    <property type="match status" value="1"/>
</dbReference>
<dbReference type="InterPro" id="IPR013815">
    <property type="entry name" value="ATP_grasp_subdomain_1"/>
</dbReference>